<reference evidence="6 7" key="1">
    <citation type="submission" date="2018-05" db="EMBL/GenBank/DDBJ databases">
        <title>Reference genomes for bee gut microbiota database.</title>
        <authorList>
            <person name="Ellegaard K.M."/>
        </authorList>
    </citation>
    <scope>NUCLEOTIDE SEQUENCE [LARGE SCALE GENOMIC DNA]</scope>
    <source>
        <strain evidence="6 7">ESL0167</strain>
    </source>
</reference>
<dbReference type="GO" id="GO:0005975">
    <property type="term" value="P:carbohydrate metabolic process"/>
    <property type="evidence" value="ECO:0007669"/>
    <property type="project" value="InterPro"/>
</dbReference>
<dbReference type="GO" id="GO:0046872">
    <property type="term" value="F:metal ion binding"/>
    <property type="evidence" value="ECO:0007669"/>
    <property type="project" value="UniProtKB-KW"/>
</dbReference>
<comment type="caution">
    <text evidence="6">The sequence shown here is derived from an EMBL/GenBank/DDBJ whole genome shotgun (WGS) entry which is preliminary data.</text>
</comment>
<dbReference type="InterPro" id="IPR011330">
    <property type="entry name" value="Glyco_hydro/deAcase_b/a-brl"/>
</dbReference>
<dbReference type="InterPro" id="IPR006879">
    <property type="entry name" value="YdjC-like"/>
</dbReference>
<dbReference type="PANTHER" id="PTHR31609:SF1">
    <property type="entry name" value="CARBOHYDRATE DEACETYLASE"/>
    <property type="match status" value="1"/>
</dbReference>
<keyword evidence="2" id="KW-0479">Metal-binding</keyword>
<keyword evidence="4" id="KW-0460">Magnesium</keyword>
<dbReference type="EMBL" id="QGLM01000013">
    <property type="protein sequence ID" value="PXY95257.1"/>
    <property type="molecule type" value="Genomic_DNA"/>
</dbReference>
<evidence type="ECO:0000256" key="3">
    <source>
        <dbReference type="ARBA" id="ARBA00022801"/>
    </source>
</evidence>
<keyword evidence="5" id="KW-0119">Carbohydrate metabolism</keyword>
<protein>
    <recommendedName>
        <fullName evidence="8">ChbG/HpnK family deacetylase</fullName>
    </recommendedName>
</protein>
<evidence type="ECO:0000313" key="7">
    <source>
        <dbReference type="Proteomes" id="UP000247838"/>
    </source>
</evidence>
<dbReference type="Proteomes" id="UP000247838">
    <property type="component" value="Unassembled WGS sequence"/>
</dbReference>
<proteinExistence type="predicted"/>
<organism evidence="6 7">
    <name type="scientific">Frischella perrara</name>
    <dbReference type="NCBI Taxonomy" id="1267021"/>
    <lineage>
        <taxon>Bacteria</taxon>
        <taxon>Pseudomonadati</taxon>
        <taxon>Pseudomonadota</taxon>
        <taxon>Gammaproteobacteria</taxon>
        <taxon>Orbales</taxon>
        <taxon>Orbaceae</taxon>
        <taxon>Frischella</taxon>
    </lineage>
</organism>
<evidence type="ECO:0000256" key="5">
    <source>
        <dbReference type="ARBA" id="ARBA00023277"/>
    </source>
</evidence>
<name>A0A318MXI8_FRIPE</name>
<gene>
    <name evidence="6" type="ORF">DKK76_05605</name>
</gene>
<dbReference type="Gene3D" id="3.20.20.370">
    <property type="entry name" value="Glycoside hydrolase/deacetylase"/>
    <property type="match status" value="1"/>
</dbReference>
<evidence type="ECO:0008006" key="8">
    <source>
        <dbReference type="Google" id="ProtNLM"/>
    </source>
</evidence>
<dbReference type="GO" id="GO:0016787">
    <property type="term" value="F:hydrolase activity"/>
    <property type="evidence" value="ECO:0007669"/>
    <property type="project" value="UniProtKB-KW"/>
</dbReference>
<dbReference type="PANTHER" id="PTHR31609">
    <property type="entry name" value="YDJC DEACETYLASE FAMILY MEMBER"/>
    <property type="match status" value="1"/>
</dbReference>
<dbReference type="RefSeq" id="WP_110443492.1">
    <property type="nucleotide sequence ID" value="NZ_QGLM01000013.1"/>
</dbReference>
<sequence length="255" mass="28848">MKLIINGDDFGISRACNLGIIDCFNHGVLTSTSIMINMPHAEDAIKLWEANPKLSVGLHLNITLGYPVNKKTKSILKEDGTFNKAILNDSSNQINLVEIAQECQAQVDRFIQLTGKIPDHINSHHGIEAIYGGSQIIQELANRYDLPIRQLTFVNKNECFKEIIHRTMPIQKMLTVPSSNIADTINLFSQEELNSDGYFELIGHPGYIDYELTQLSSLTIGRCVDIKCFCAEELKNWIKQNHIELISYKDLPKKY</sequence>
<evidence type="ECO:0000256" key="4">
    <source>
        <dbReference type="ARBA" id="ARBA00022842"/>
    </source>
</evidence>
<comment type="cofactor">
    <cofactor evidence="1">
        <name>Mg(2+)</name>
        <dbReference type="ChEBI" id="CHEBI:18420"/>
    </cofactor>
</comment>
<keyword evidence="3" id="KW-0378">Hydrolase</keyword>
<dbReference type="GO" id="GO:0019213">
    <property type="term" value="F:deacetylase activity"/>
    <property type="evidence" value="ECO:0007669"/>
    <property type="project" value="TreeGrafter"/>
</dbReference>
<dbReference type="SUPFAM" id="SSF88713">
    <property type="entry name" value="Glycoside hydrolase/deacetylase"/>
    <property type="match status" value="1"/>
</dbReference>
<accession>A0A318MXI8</accession>
<evidence type="ECO:0000313" key="6">
    <source>
        <dbReference type="EMBL" id="PXY95257.1"/>
    </source>
</evidence>
<evidence type="ECO:0000256" key="1">
    <source>
        <dbReference type="ARBA" id="ARBA00001946"/>
    </source>
</evidence>
<dbReference type="Pfam" id="PF04794">
    <property type="entry name" value="YdjC"/>
    <property type="match status" value="1"/>
</dbReference>
<dbReference type="AlphaFoldDB" id="A0A318MXI8"/>
<evidence type="ECO:0000256" key="2">
    <source>
        <dbReference type="ARBA" id="ARBA00022723"/>
    </source>
</evidence>